<dbReference type="RefSeq" id="WP_026741782.1">
    <property type="nucleotide sequence ID" value="NZ_FNQS01000004.1"/>
</dbReference>
<evidence type="ECO:0000259" key="4">
    <source>
        <dbReference type="Pfam" id="PF08525"/>
    </source>
</evidence>
<keyword evidence="2" id="KW-0472">Membrane</keyword>
<organism evidence="5 6">
    <name type="scientific">Lonsdalea quercina</name>
    <dbReference type="NCBI Taxonomy" id="71657"/>
    <lineage>
        <taxon>Bacteria</taxon>
        <taxon>Pseudomonadati</taxon>
        <taxon>Pseudomonadota</taxon>
        <taxon>Gammaproteobacteria</taxon>
        <taxon>Enterobacterales</taxon>
        <taxon>Pectobacteriaceae</taxon>
        <taxon>Lonsdalea</taxon>
    </lineage>
</organism>
<feature type="domain" description="Opacity-associated protein A LysM-like" evidence="3">
    <location>
        <begin position="156"/>
        <end position="239"/>
    </location>
</feature>
<dbReference type="AlphaFoldDB" id="A0A1H4AK21"/>
<gene>
    <name evidence="5" type="ORF">SAMN02982996_01455</name>
</gene>
<evidence type="ECO:0000313" key="6">
    <source>
        <dbReference type="Proteomes" id="UP000187280"/>
    </source>
</evidence>
<keyword evidence="2" id="KW-0812">Transmembrane</keyword>
<feature type="domain" description="Opacity-associated protein A-like N-terminal" evidence="4">
    <location>
        <begin position="74"/>
        <end position="101"/>
    </location>
</feature>
<evidence type="ECO:0008006" key="7">
    <source>
        <dbReference type="Google" id="ProtNLM"/>
    </source>
</evidence>
<accession>A0A1H4AK21</accession>
<sequence>MGRIAPRRSKNRWDSRMLWQSCQRWWRRRPWPFSIADETPARRSSASSAARRNPYGRISLLLRQLWHLPDGFQWMEPLPYPHRRWLLIAAALLLLVLLWPYSPTPQPTRVANPTNVPLTSEPAPVQARLADPAPRADSVPAPDQPEAPPAAAEKPWQNYQIAAGQTLAQLFRAHNLPVNDVFAMAQVEGNDKPLSSLHAGQKVRLRLNAQDVVSELEIDTTDNQTVQFVRQPDGAFVRTR</sequence>
<name>A0A1H4AK21_9GAMM</name>
<dbReference type="Proteomes" id="UP000187280">
    <property type="component" value="Unassembled WGS sequence"/>
</dbReference>
<protein>
    <recommendedName>
        <fullName evidence="7">Opacity-associated protein A LysM-like domain-containing protein</fullName>
    </recommendedName>
</protein>
<dbReference type="GeneID" id="97764346"/>
<dbReference type="InterPro" id="IPR013731">
    <property type="entry name" value="OapA_N"/>
</dbReference>
<dbReference type="Pfam" id="PF04225">
    <property type="entry name" value="LysM_OapA"/>
    <property type="match status" value="1"/>
</dbReference>
<keyword evidence="6" id="KW-1185">Reference proteome</keyword>
<proteinExistence type="predicted"/>
<dbReference type="InterPro" id="IPR007340">
    <property type="entry name" value="LysM_Opacity-associatedA"/>
</dbReference>
<evidence type="ECO:0000259" key="3">
    <source>
        <dbReference type="Pfam" id="PF04225"/>
    </source>
</evidence>
<evidence type="ECO:0000256" key="2">
    <source>
        <dbReference type="SAM" id="Phobius"/>
    </source>
</evidence>
<feature type="transmembrane region" description="Helical" evidence="2">
    <location>
        <begin position="85"/>
        <end position="102"/>
    </location>
</feature>
<evidence type="ECO:0000256" key="1">
    <source>
        <dbReference type="SAM" id="MobiDB-lite"/>
    </source>
</evidence>
<keyword evidence="2" id="KW-1133">Transmembrane helix</keyword>
<evidence type="ECO:0000313" key="5">
    <source>
        <dbReference type="EMBL" id="SEA36276.1"/>
    </source>
</evidence>
<reference evidence="5 6" key="1">
    <citation type="submission" date="2016-10" db="EMBL/GenBank/DDBJ databases">
        <authorList>
            <person name="de Groot N.N."/>
        </authorList>
    </citation>
    <scope>NUCLEOTIDE SEQUENCE [LARGE SCALE GENOMIC DNA]</scope>
    <source>
        <strain evidence="5 6">ATCC 29281</strain>
    </source>
</reference>
<dbReference type="GO" id="GO:0042834">
    <property type="term" value="F:peptidoglycan binding"/>
    <property type="evidence" value="ECO:0007669"/>
    <property type="project" value="InterPro"/>
</dbReference>
<dbReference type="Pfam" id="PF08525">
    <property type="entry name" value="OapA_N"/>
    <property type="match status" value="1"/>
</dbReference>
<dbReference type="STRING" id="71657.SAMN02982996_01455"/>
<dbReference type="eggNOG" id="COG3061">
    <property type="taxonomic scope" value="Bacteria"/>
</dbReference>
<dbReference type="Gene3D" id="3.10.450.350">
    <property type="match status" value="1"/>
</dbReference>
<feature type="region of interest" description="Disordered" evidence="1">
    <location>
        <begin position="130"/>
        <end position="153"/>
    </location>
</feature>
<dbReference type="EMBL" id="FNQS01000004">
    <property type="protein sequence ID" value="SEA36276.1"/>
    <property type="molecule type" value="Genomic_DNA"/>
</dbReference>